<dbReference type="Proteomes" id="UP001305414">
    <property type="component" value="Unassembled WGS sequence"/>
</dbReference>
<proteinExistence type="predicted"/>
<dbReference type="PANTHER" id="PTHR11717">
    <property type="entry name" value="LOW MOLECULAR WEIGHT PROTEIN TYROSINE PHOSPHATASE"/>
    <property type="match status" value="1"/>
</dbReference>
<organism evidence="3 4">
    <name type="scientific">Xylaria bambusicola</name>
    <dbReference type="NCBI Taxonomy" id="326684"/>
    <lineage>
        <taxon>Eukaryota</taxon>
        <taxon>Fungi</taxon>
        <taxon>Dikarya</taxon>
        <taxon>Ascomycota</taxon>
        <taxon>Pezizomycotina</taxon>
        <taxon>Sordariomycetes</taxon>
        <taxon>Xylariomycetidae</taxon>
        <taxon>Xylariales</taxon>
        <taxon>Xylariaceae</taxon>
        <taxon>Xylaria</taxon>
    </lineage>
</organism>
<dbReference type="InterPro" id="IPR036196">
    <property type="entry name" value="Ptyr_pPase_sf"/>
</dbReference>
<evidence type="ECO:0000259" key="2">
    <source>
        <dbReference type="Pfam" id="PF01451"/>
    </source>
</evidence>
<dbReference type="Pfam" id="PF01451">
    <property type="entry name" value="LMWPc"/>
    <property type="match status" value="1"/>
</dbReference>
<dbReference type="SUPFAM" id="SSF52788">
    <property type="entry name" value="Phosphotyrosine protein phosphatases I"/>
    <property type="match status" value="1"/>
</dbReference>
<dbReference type="AlphaFoldDB" id="A0AAN7V3A2"/>
<reference evidence="3 4" key="1">
    <citation type="submission" date="2023-10" db="EMBL/GenBank/DDBJ databases">
        <title>Draft genome sequence of Xylaria bambusicola isolate GMP-LS, the root and basal stem rot pathogen of sugarcane in Indonesia.</title>
        <authorList>
            <person name="Selvaraj P."/>
            <person name="Muralishankar V."/>
            <person name="Muruganantham S."/>
            <person name="Sp S."/>
            <person name="Haryani S."/>
            <person name="Lau K.J.X."/>
            <person name="Naqvi N.I."/>
        </authorList>
    </citation>
    <scope>NUCLEOTIDE SEQUENCE [LARGE SCALE GENOMIC DNA]</scope>
    <source>
        <strain evidence="3">GMP-LS</strain>
    </source>
</reference>
<name>A0AAN7V3A2_9PEZI</name>
<evidence type="ECO:0000256" key="1">
    <source>
        <dbReference type="ARBA" id="ARBA00013064"/>
    </source>
</evidence>
<comment type="caution">
    <text evidence="3">The sequence shown here is derived from an EMBL/GenBank/DDBJ whole genome shotgun (WGS) entry which is preliminary data.</text>
</comment>
<dbReference type="EMBL" id="JAWHQM010000040">
    <property type="protein sequence ID" value="KAK5634369.1"/>
    <property type="molecule type" value="Genomic_DNA"/>
</dbReference>
<evidence type="ECO:0000313" key="4">
    <source>
        <dbReference type="Proteomes" id="UP001305414"/>
    </source>
</evidence>
<keyword evidence="4" id="KW-1185">Reference proteome</keyword>
<dbReference type="EC" id="3.1.3.48" evidence="1"/>
<dbReference type="Gene3D" id="3.40.50.2300">
    <property type="match status" value="1"/>
</dbReference>
<evidence type="ECO:0000313" key="3">
    <source>
        <dbReference type="EMBL" id="KAK5634369.1"/>
    </source>
</evidence>
<gene>
    <name evidence="3" type="ORF">RRF57_010083</name>
</gene>
<sequence length="69" mass="7208">MEASASGANGDKISVLFVCLGNICRSTMAEGVFRSIVKDPASPYYNLIGTVDSCGTGTESMVIDTLTKN</sequence>
<dbReference type="GO" id="GO:0004725">
    <property type="term" value="F:protein tyrosine phosphatase activity"/>
    <property type="evidence" value="ECO:0007669"/>
    <property type="project" value="UniProtKB-EC"/>
</dbReference>
<dbReference type="InterPro" id="IPR050438">
    <property type="entry name" value="LMW_PTPase"/>
</dbReference>
<dbReference type="PANTHER" id="PTHR11717:SF7">
    <property type="entry name" value="LOW MOLECULAR WEIGHT PHOSPHOTYROSINE PROTEIN PHOSPHATASE"/>
    <property type="match status" value="1"/>
</dbReference>
<feature type="domain" description="Phosphotyrosine protein phosphatase I" evidence="2">
    <location>
        <begin position="15"/>
        <end position="57"/>
    </location>
</feature>
<dbReference type="InterPro" id="IPR023485">
    <property type="entry name" value="Ptyr_pPase"/>
</dbReference>
<protein>
    <recommendedName>
        <fullName evidence="1">protein-tyrosine-phosphatase</fullName>
        <ecNumber evidence="1">3.1.3.48</ecNumber>
    </recommendedName>
</protein>
<accession>A0AAN7V3A2</accession>